<dbReference type="SUPFAM" id="SSF47616">
    <property type="entry name" value="GST C-terminal domain-like"/>
    <property type="match status" value="1"/>
</dbReference>
<evidence type="ECO:0000259" key="1">
    <source>
        <dbReference type="PROSITE" id="PS50405"/>
    </source>
</evidence>
<protein>
    <recommendedName>
        <fullName evidence="1">GST C-terminal domain-containing protein</fullName>
    </recommendedName>
</protein>
<dbReference type="STRING" id="71717.A0A4Y7SQ48"/>
<dbReference type="PANTHER" id="PTHR43968">
    <property type="match status" value="1"/>
</dbReference>
<dbReference type="Proteomes" id="UP000298030">
    <property type="component" value="Unassembled WGS sequence"/>
</dbReference>
<dbReference type="OrthoDB" id="4951845at2759"/>
<dbReference type="InterPro" id="IPR040079">
    <property type="entry name" value="Glutathione_S-Trfase"/>
</dbReference>
<dbReference type="EMBL" id="QPFP01000074">
    <property type="protein sequence ID" value="TEB23754.1"/>
    <property type="molecule type" value="Genomic_DNA"/>
</dbReference>
<dbReference type="AlphaFoldDB" id="A0A4Y7SQ48"/>
<gene>
    <name evidence="2" type="ORF">FA13DRAFT_1766151</name>
</gene>
<evidence type="ECO:0000313" key="3">
    <source>
        <dbReference type="Proteomes" id="UP000298030"/>
    </source>
</evidence>
<dbReference type="GO" id="GO:0005737">
    <property type="term" value="C:cytoplasm"/>
    <property type="evidence" value="ECO:0007669"/>
    <property type="project" value="TreeGrafter"/>
</dbReference>
<evidence type="ECO:0000313" key="2">
    <source>
        <dbReference type="EMBL" id="TEB23754.1"/>
    </source>
</evidence>
<dbReference type="SUPFAM" id="SSF52833">
    <property type="entry name" value="Thioredoxin-like"/>
    <property type="match status" value="1"/>
</dbReference>
<feature type="domain" description="GST C-terminal" evidence="1">
    <location>
        <begin position="111"/>
        <end position="257"/>
    </location>
</feature>
<dbReference type="InterPro" id="IPR036282">
    <property type="entry name" value="Glutathione-S-Trfase_C_sf"/>
</dbReference>
<name>A0A4Y7SQ48_COPMI</name>
<reference evidence="2 3" key="1">
    <citation type="journal article" date="2019" name="Nat. Ecol. Evol.">
        <title>Megaphylogeny resolves global patterns of mushroom evolution.</title>
        <authorList>
            <person name="Varga T."/>
            <person name="Krizsan K."/>
            <person name="Foldi C."/>
            <person name="Dima B."/>
            <person name="Sanchez-Garcia M."/>
            <person name="Sanchez-Ramirez S."/>
            <person name="Szollosi G.J."/>
            <person name="Szarkandi J.G."/>
            <person name="Papp V."/>
            <person name="Albert L."/>
            <person name="Andreopoulos W."/>
            <person name="Angelini C."/>
            <person name="Antonin V."/>
            <person name="Barry K.W."/>
            <person name="Bougher N.L."/>
            <person name="Buchanan P."/>
            <person name="Buyck B."/>
            <person name="Bense V."/>
            <person name="Catcheside P."/>
            <person name="Chovatia M."/>
            <person name="Cooper J."/>
            <person name="Damon W."/>
            <person name="Desjardin D."/>
            <person name="Finy P."/>
            <person name="Geml J."/>
            <person name="Haridas S."/>
            <person name="Hughes K."/>
            <person name="Justo A."/>
            <person name="Karasinski D."/>
            <person name="Kautmanova I."/>
            <person name="Kiss B."/>
            <person name="Kocsube S."/>
            <person name="Kotiranta H."/>
            <person name="LaButti K.M."/>
            <person name="Lechner B.E."/>
            <person name="Liimatainen K."/>
            <person name="Lipzen A."/>
            <person name="Lukacs Z."/>
            <person name="Mihaltcheva S."/>
            <person name="Morgado L.N."/>
            <person name="Niskanen T."/>
            <person name="Noordeloos M.E."/>
            <person name="Ohm R.A."/>
            <person name="Ortiz-Santana B."/>
            <person name="Ovrebo C."/>
            <person name="Racz N."/>
            <person name="Riley R."/>
            <person name="Savchenko A."/>
            <person name="Shiryaev A."/>
            <person name="Soop K."/>
            <person name="Spirin V."/>
            <person name="Szebenyi C."/>
            <person name="Tomsovsky M."/>
            <person name="Tulloss R.E."/>
            <person name="Uehling J."/>
            <person name="Grigoriev I.V."/>
            <person name="Vagvolgyi C."/>
            <person name="Papp T."/>
            <person name="Martin F.M."/>
            <person name="Miettinen O."/>
            <person name="Hibbett D.S."/>
            <person name="Nagy L.G."/>
        </authorList>
    </citation>
    <scope>NUCLEOTIDE SEQUENCE [LARGE SCALE GENOMIC DNA]</scope>
    <source>
        <strain evidence="2 3">FP101781</strain>
    </source>
</reference>
<dbReference type="Gene3D" id="3.40.30.10">
    <property type="entry name" value="Glutaredoxin"/>
    <property type="match status" value="1"/>
</dbReference>
<dbReference type="CDD" id="cd00570">
    <property type="entry name" value="GST_N_family"/>
    <property type="match status" value="1"/>
</dbReference>
<keyword evidence="3" id="KW-1185">Reference proteome</keyword>
<dbReference type="PANTHER" id="PTHR43968:SF6">
    <property type="entry name" value="GLUTATHIONE S-TRANSFERASE OMEGA"/>
    <property type="match status" value="1"/>
</dbReference>
<dbReference type="InterPro" id="IPR010987">
    <property type="entry name" value="Glutathione-S-Trfase_C-like"/>
</dbReference>
<organism evidence="2 3">
    <name type="scientific">Coprinellus micaceus</name>
    <name type="common">Glistening ink-cap mushroom</name>
    <name type="synonym">Coprinus micaceus</name>
    <dbReference type="NCBI Taxonomy" id="71717"/>
    <lineage>
        <taxon>Eukaryota</taxon>
        <taxon>Fungi</taxon>
        <taxon>Dikarya</taxon>
        <taxon>Basidiomycota</taxon>
        <taxon>Agaricomycotina</taxon>
        <taxon>Agaricomycetes</taxon>
        <taxon>Agaricomycetidae</taxon>
        <taxon>Agaricales</taxon>
        <taxon>Agaricineae</taxon>
        <taxon>Psathyrellaceae</taxon>
        <taxon>Coprinellus</taxon>
    </lineage>
</organism>
<comment type="caution">
    <text evidence="2">The sequence shown here is derived from an EMBL/GenBank/DDBJ whole genome shotgun (WGS) entry which is preliminary data.</text>
</comment>
<accession>A0A4Y7SQ48</accession>
<dbReference type="Pfam" id="PF13417">
    <property type="entry name" value="GST_N_3"/>
    <property type="match status" value="1"/>
</dbReference>
<dbReference type="Gene3D" id="1.20.1050.10">
    <property type="match status" value="1"/>
</dbReference>
<sequence>MTQYRITPKATGEALKTVEAHQGDEEITLYGSCFCPFVQRVWVTLEVLVEVDPYKKPKELLELSPKGLVPALRLNNYDPPRALNESTVIMDFLEDLATTTTKHTLLPLPFNPYSRALARLAADQANRSFVPAFYRYLQAQDIEAQIKAGKEFQDSLDVFIAMLGRAENEVLGHGAITGEGEAAMLRKGLGLWVEKNTELGWADVMAAPWIFRAEIVLKHYRGYEFAPGERVKKYVERVVQHPAFKATCSDTQLYYDSYERYAFNRPNTSQVATAINQGRALP</sequence>
<dbReference type="InterPro" id="IPR004045">
    <property type="entry name" value="Glutathione_S-Trfase_N"/>
</dbReference>
<dbReference type="InterPro" id="IPR036249">
    <property type="entry name" value="Thioredoxin-like_sf"/>
</dbReference>
<proteinExistence type="predicted"/>
<dbReference type="CDD" id="cd00299">
    <property type="entry name" value="GST_C_family"/>
    <property type="match status" value="1"/>
</dbReference>
<dbReference type="PROSITE" id="PS50405">
    <property type="entry name" value="GST_CTER"/>
    <property type="match status" value="1"/>
</dbReference>
<dbReference type="SFLD" id="SFLDG00358">
    <property type="entry name" value="Main_(cytGST)"/>
    <property type="match status" value="1"/>
</dbReference>
<dbReference type="InterPro" id="IPR050983">
    <property type="entry name" value="GST_Omega/HSP26"/>
</dbReference>
<dbReference type="SFLD" id="SFLDS00019">
    <property type="entry name" value="Glutathione_Transferase_(cytos"/>
    <property type="match status" value="1"/>
</dbReference>